<dbReference type="Proteomes" id="UP000788262">
    <property type="component" value="Unassembled WGS sequence"/>
</dbReference>
<feature type="region of interest" description="Disordered" evidence="1">
    <location>
        <begin position="124"/>
        <end position="147"/>
    </location>
</feature>
<gene>
    <name evidence="2" type="ORF">JS756_32785</name>
</gene>
<accession>A0ABS2W038</accession>
<reference evidence="2 3" key="1">
    <citation type="submission" date="2021-02" db="EMBL/GenBank/DDBJ databases">
        <title>Whole genome sequencing of Streptomyces actuosus VRA1.</title>
        <authorList>
            <person name="Sen G."/>
            <person name="Sen A."/>
        </authorList>
    </citation>
    <scope>NUCLEOTIDE SEQUENCE [LARGE SCALE GENOMIC DNA]</scope>
    <source>
        <strain evidence="2 3">VRA1</strain>
    </source>
</reference>
<dbReference type="RefSeq" id="WP_205386908.1">
    <property type="nucleotide sequence ID" value="NZ_JAFFZS010000047.1"/>
</dbReference>
<feature type="compositionally biased region" description="Pro residues" evidence="1">
    <location>
        <begin position="136"/>
        <end position="147"/>
    </location>
</feature>
<keyword evidence="3" id="KW-1185">Reference proteome</keyword>
<name>A0ABS2W038_STRAS</name>
<sequence length="147" mass="16388">MGTTVSVRGRLQCDDGQSAQIRKIVEADDPERTYSGGRAFPARRYNDVRWVFHGGGIRAVSLGWFEERLRQIARIPASYQDDDYDDRPRGLFLVSHDGAATSEWRVHNGGLVIGLPDGDHHYLDAWPDHDRTGVPTPSPSPPAPRTP</sequence>
<comment type="caution">
    <text evidence="2">The sequence shown here is derived from an EMBL/GenBank/DDBJ whole genome shotgun (WGS) entry which is preliminary data.</text>
</comment>
<proteinExistence type="predicted"/>
<organism evidence="2 3">
    <name type="scientific">Streptomyces actuosus</name>
    <dbReference type="NCBI Taxonomy" id="1885"/>
    <lineage>
        <taxon>Bacteria</taxon>
        <taxon>Bacillati</taxon>
        <taxon>Actinomycetota</taxon>
        <taxon>Actinomycetes</taxon>
        <taxon>Kitasatosporales</taxon>
        <taxon>Streptomycetaceae</taxon>
        <taxon>Streptomyces</taxon>
    </lineage>
</organism>
<protein>
    <submittedName>
        <fullName evidence="2">Uncharacterized protein</fullName>
    </submittedName>
</protein>
<evidence type="ECO:0000313" key="3">
    <source>
        <dbReference type="Proteomes" id="UP000788262"/>
    </source>
</evidence>
<evidence type="ECO:0000313" key="2">
    <source>
        <dbReference type="EMBL" id="MBN0048777.1"/>
    </source>
</evidence>
<evidence type="ECO:0000256" key="1">
    <source>
        <dbReference type="SAM" id="MobiDB-lite"/>
    </source>
</evidence>
<dbReference type="EMBL" id="JAFFZS010000047">
    <property type="protein sequence ID" value="MBN0048777.1"/>
    <property type="molecule type" value="Genomic_DNA"/>
</dbReference>